<feature type="region of interest" description="Disordered" evidence="1">
    <location>
        <begin position="1"/>
        <end position="57"/>
    </location>
</feature>
<reference evidence="3 4" key="1">
    <citation type="submission" date="2019-12" db="EMBL/GenBank/DDBJ databases">
        <authorList>
            <person name="Huq M.A."/>
        </authorList>
    </citation>
    <scope>NUCLEOTIDE SEQUENCE [LARGE SCALE GENOMIC DNA]</scope>
    <source>
        <strain evidence="3 4">MAH-18</strain>
    </source>
</reference>
<gene>
    <name evidence="3" type="ORF">GON03_22165</name>
</gene>
<proteinExistence type="predicted"/>
<comment type="caution">
    <text evidence="3">The sequence shown here is derived from an EMBL/GenBank/DDBJ whole genome shotgun (WGS) entry which is preliminary data.</text>
</comment>
<evidence type="ECO:0000256" key="2">
    <source>
        <dbReference type="SAM" id="Phobius"/>
    </source>
</evidence>
<evidence type="ECO:0000313" key="4">
    <source>
        <dbReference type="Proteomes" id="UP000473525"/>
    </source>
</evidence>
<accession>A0A6L6Y2T0</accession>
<feature type="compositionally biased region" description="Basic and acidic residues" evidence="1">
    <location>
        <begin position="13"/>
        <end position="29"/>
    </location>
</feature>
<keyword evidence="4" id="KW-1185">Reference proteome</keyword>
<evidence type="ECO:0000256" key="1">
    <source>
        <dbReference type="SAM" id="MobiDB-lite"/>
    </source>
</evidence>
<organism evidence="3 4">
    <name type="scientific">Nocardioides agri</name>
    <dbReference type="NCBI Taxonomy" id="2682843"/>
    <lineage>
        <taxon>Bacteria</taxon>
        <taxon>Bacillati</taxon>
        <taxon>Actinomycetota</taxon>
        <taxon>Actinomycetes</taxon>
        <taxon>Propionibacteriales</taxon>
        <taxon>Nocardioidaceae</taxon>
        <taxon>Nocardioides</taxon>
    </lineage>
</organism>
<evidence type="ECO:0000313" key="3">
    <source>
        <dbReference type="EMBL" id="MVQ51895.1"/>
    </source>
</evidence>
<protein>
    <submittedName>
        <fullName evidence="3">Prepilin-type N-terminal cleavage/methylation domain-containing protein</fullName>
    </submittedName>
</protein>
<dbReference type="Proteomes" id="UP000473525">
    <property type="component" value="Unassembled WGS sequence"/>
</dbReference>
<keyword evidence="2" id="KW-0812">Transmembrane</keyword>
<dbReference type="InterPro" id="IPR012902">
    <property type="entry name" value="N_methyl_site"/>
</dbReference>
<dbReference type="InterPro" id="IPR045584">
    <property type="entry name" value="Pilin-like"/>
</dbReference>
<sequence length="263" mass="28116">MHRRRDPAPGPQGEDHRRLGPPRRGDADRGPAPALQRQRRRSGGRPMQLTEERQRPAERDDGFTLIEMVITVAILGIVSVALCGVMFSYLTSTTETSARLNESTDEQFISTYWQNDVSSLGRRYFSSSTNTFGVDQSVFVGAAGPGGCGGSVGSVVVAFGWNDFETDPTAPDPWSTTAQGVAYVTVPNGSRFNLQRVRCRGAVVGAPLTVAHNLTGTPSISCDTTCTAATPPNRVSMTFTVKDAKAAGSPGYTTTVSADRRQG</sequence>
<dbReference type="AlphaFoldDB" id="A0A6L6Y2T0"/>
<dbReference type="SUPFAM" id="SSF54523">
    <property type="entry name" value="Pili subunits"/>
    <property type="match status" value="1"/>
</dbReference>
<keyword evidence="2" id="KW-1133">Transmembrane helix</keyword>
<dbReference type="NCBIfam" id="TIGR02532">
    <property type="entry name" value="IV_pilin_GFxxxE"/>
    <property type="match status" value="1"/>
</dbReference>
<keyword evidence="2" id="KW-0472">Membrane</keyword>
<feature type="transmembrane region" description="Helical" evidence="2">
    <location>
        <begin position="63"/>
        <end position="90"/>
    </location>
</feature>
<dbReference type="Pfam" id="PF07963">
    <property type="entry name" value="N_methyl"/>
    <property type="match status" value="1"/>
</dbReference>
<name>A0A6L6Y2T0_9ACTN</name>
<dbReference type="EMBL" id="WSEK01000005">
    <property type="protein sequence ID" value="MVQ51895.1"/>
    <property type="molecule type" value="Genomic_DNA"/>
</dbReference>